<evidence type="ECO:0000313" key="9">
    <source>
        <dbReference type="Proteomes" id="UP000218209"/>
    </source>
</evidence>
<evidence type="ECO:0000313" key="8">
    <source>
        <dbReference type="EMBL" id="OSX74139.1"/>
    </source>
</evidence>
<dbReference type="FunFam" id="3.40.50.300:FF:000061">
    <property type="entry name" value="ATPase family, AAA domain-containing 2"/>
    <property type="match status" value="1"/>
</dbReference>
<evidence type="ECO:0000256" key="2">
    <source>
        <dbReference type="ARBA" id="ARBA00022741"/>
    </source>
</evidence>
<feature type="compositionally biased region" description="Acidic residues" evidence="6">
    <location>
        <begin position="159"/>
        <end position="173"/>
    </location>
</feature>
<feature type="region of interest" description="Disordered" evidence="6">
    <location>
        <begin position="1234"/>
        <end position="1261"/>
    </location>
</feature>
<dbReference type="GO" id="GO:0003682">
    <property type="term" value="F:chromatin binding"/>
    <property type="evidence" value="ECO:0007669"/>
    <property type="project" value="TreeGrafter"/>
</dbReference>
<dbReference type="Pfam" id="PF17862">
    <property type="entry name" value="AAA_lid_3"/>
    <property type="match status" value="1"/>
</dbReference>
<feature type="compositionally biased region" description="Low complexity" evidence="6">
    <location>
        <begin position="695"/>
        <end position="727"/>
    </location>
</feature>
<feature type="compositionally biased region" description="Basic and acidic residues" evidence="6">
    <location>
        <begin position="208"/>
        <end position="217"/>
    </location>
</feature>
<dbReference type="GO" id="GO:0045815">
    <property type="term" value="P:transcription initiation-coupled chromatin remodeling"/>
    <property type="evidence" value="ECO:0007669"/>
    <property type="project" value="TreeGrafter"/>
</dbReference>
<comment type="similarity">
    <text evidence="1">Belongs to the AAA ATPase family.</text>
</comment>
<feature type="compositionally biased region" description="Basic and acidic residues" evidence="6">
    <location>
        <begin position="256"/>
        <end position="271"/>
    </location>
</feature>
<protein>
    <recommendedName>
        <fullName evidence="7">Bromo domain-containing protein</fullName>
    </recommendedName>
</protein>
<feature type="region of interest" description="Disordered" evidence="6">
    <location>
        <begin position="1477"/>
        <end position="1580"/>
    </location>
</feature>
<feature type="region of interest" description="Disordered" evidence="6">
    <location>
        <begin position="77"/>
        <end position="346"/>
    </location>
</feature>
<dbReference type="SUPFAM" id="SSF47370">
    <property type="entry name" value="Bromodomain"/>
    <property type="match status" value="1"/>
</dbReference>
<dbReference type="Proteomes" id="UP000218209">
    <property type="component" value="Unassembled WGS sequence"/>
</dbReference>
<feature type="domain" description="Bromo" evidence="7">
    <location>
        <begin position="1312"/>
        <end position="1375"/>
    </location>
</feature>
<dbReference type="GO" id="GO:0005634">
    <property type="term" value="C:nucleus"/>
    <property type="evidence" value="ECO:0007669"/>
    <property type="project" value="TreeGrafter"/>
</dbReference>
<dbReference type="Gene3D" id="1.20.920.10">
    <property type="entry name" value="Bromodomain-like"/>
    <property type="match status" value="1"/>
</dbReference>
<name>A0A1X6NZV0_PORUM</name>
<dbReference type="GO" id="GO:0006334">
    <property type="term" value="P:nucleosome assembly"/>
    <property type="evidence" value="ECO:0007669"/>
    <property type="project" value="TreeGrafter"/>
</dbReference>
<keyword evidence="3" id="KW-0067">ATP-binding</keyword>
<dbReference type="PRINTS" id="PR00503">
    <property type="entry name" value="BROMODOMAIN"/>
</dbReference>
<dbReference type="EMBL" id="KV918961">
    <property type="protein sequence ID" value="OSX74139.1"/>
    <property type="molecule type" value="Genomic_DNA"/>
</dbReference>
<dbReference type="Pfam" id="PF00439">
    <property type="entry name" value="Bromodomain"/>
    <property type="match status" value="1"/>
</dbReference>
<feature type="region of interest" description="Disordered" evidence="6">
    <location>
        <begin position="1009"/>
        <end position="1063"/>
    </location>
</feature>
<evidence type="ECO:0000256" key="3">
    <source>
        <dbReference type="ARBA" id="ARBA00022840"/>
    </source>
</evidence>
<dbReference type="GO" id="GO:0042393">
    <property type="term" value="F:histone binding"/>
    <property type="evidence" value="ECO:0007669"/>
    <property type="project" value="TreeGrafter"/>
</dbReference>
<dbReference type="PROSITE" id="PS00674">
    <property type="entry name" value="AAA"/>
    <property type="match status" value="1"/>
</dbReference>
<feature type="compositionally biased region" description="Low complexity" evidence="6">
    <location>
        <begin position="310"/>
        <end position="327"/>
    </location>
</feature>
<accession>A0A1X6NZV0</accession>
<dbReference type="InterPro" id="IPR003959">
    <property type="entry name" value="ATPase_AAA_core"/>
</dbReference>
<organism evidence="8 9">
    <name type="scientific">Porphyra umbilicalis</name>
    <name type="common">Purple laver</name>
    <name type="synonym">Red alga</name>
    <dbReference type="NCBI Taxonomy" id="2786"/>
    <lineage>
        <taxon>Eukaryota</taxon>
        <taxon>Rhodophyta</taxon>
        <taxon>Bangiophyceae</taxon>
        <taxon>Bangiales</taxon>
        <taxon>Bangiaceae</taxon>
        <taxon>Porphyra</taxon>
    </lineage>
</organism>
<evidence type="ECO:0000256" key="5">
    <source>
        <dbReference type="PROSITE-ProRule" id="PRU00035"/>
    </source>
</evidence>
<feature type="region of interest" description="Disordered" evidence="6">
    <location>
        <begin position="1"/>
        <end position="56"/>
    </location>
</feature>
<dbReference type="InterPro" id="IPR027417">
    <property type="entry name" value="P-loop_NTPase"/>
</dbReference>
<dbReference type="InterPro" id="IPR003960">
    <property type="entry name" value="ATPase_AAA_CS"/>
</dbReference>
<dbReference type="InterPro" id="IPR003593">
    <property type="entry name" value="AAA+_ATPase"/>
</dbReference>
<proteinExistence type="inferred from homology"/>
<dbReference type="Gene3D" id="3.40.50.300">
    <property type="entry name" value="P-loop containing nucleotide triphosphate hydrolases"/>
    <property type="match status" value="2"/>
</dbReference>
<feature type="compositionally biased region" description="Pro residues" evidence="6">
    <location>
        <begin position="1569"/>
        <end position="1580"/>
    </location>
</feature>
<keyword evidence="2" id="KW-0547">Nucleotide-binding</keyword>
<evidence type="ECO:0000256" key="6">
    <source>
        <dbReference type="SAM" id="MobiDB-lite"/>
    </source>
</evidence>
<dbReference type="InterPro" id="IPR041569">
    <property type="entry name" value="AAA_lid_3"/>
</dbReference>
<dbReference type="EMBL" id="KV918961">
    <property type="protein sequence ID" value="OSX74140.1"/>
    <property type="molecule type" value="Genomic_DNA"/>
</dbReference>
<dbReference type="PANTHER" id="PTHR23069:SF0">
    <property type="entry name" value="TAT-BINDING HOMOLOG 7"/>
    <property type="match status" value="1"/>
</dbReference>
<gene>
    <name evidence="8" type="ORF">BU14_0306s0018</name>
</gene>
<feature type="region of interest" description="Disordered" evidence="6">
    <location>
        <begin position="695"/>
        <end position="729"/>
    </location>
</feature>
<dbReference type="SUPFAM" id="SSF52540">
    <property type="entry name" value="P-loop containing nucleoside triphosphate hydrolases"/>
    <property type="match status" value="2"/>
</dbReference>
<feature type="region of interest" description="Disordered" evidence="6">
    <location>
        <begin position="374"/>
        <end position="419"/>
    </location>
</feature>
<sequence length="1682" mass="169021">MTSAEKRAQRLALRSRGSEPSPDGWVDAPGAGAAAAADSAAAATPAAAAGVSNGGYDDEHAAVAASAAAAAVIAEGAGVRTRSVGEVDAVASRGIPADDEPDGSDAGGASNDDGDSPATVNRDPPFELAIDDDADGSGPSVTRPRRRAPEAAINLELAADADDDGDGAGDEASPDVRRRLRQRRKAPVRTSSVGGSAAAAAVAGRSLRSRDGSRPERMPPASAPKAATRRDRPSRHRRRPSPPPPPPPPPRRTRRNRSDARRSGKAGDRRRTSPPRRPPPIEADSGLSAGFSSSSSSDDDAGGGPVFLASSSSSSSPSPDPSSDSSSAGAVLADRRGPGSAAAAAGRARRSAAASGAGTGMGLGADALDFLSRPMGITGGGTPRRPSSSRYARRKGRADGRAGGAAAGGVPDRSAGGSKRLPAIEPVAVDPSLNWNAVGGLEHHIRSLKEMVFLPLLYPEVFAKFHMTPPKGVLFYGPPGTGKTLCARALAASCGNVRVEGTARAATAAAVGAAADVAAGAAVSAKGGAVTGATAGAAAAPATAVPGGGAAAAAAATGSPGAAADALGAAGDDVIMAGGAPAGVPGARDNGPAAATTAPSLPANAMAVDTSNGGPAASGASTVGALPRAPGAAPGTPAAPAASAAPVAADAAGHLVPNGYLNGTLPDVLGSDLLANSAGLAAAAASSVALAASGSPGAPAGSAGAPSSSPANSAAATPAPGSATPASPTRPRVAFFMRNGADCLSKWVGEAERSLRATFAAAEAHSPAIIFFDEIDGLAPVRSSRQDQIHASIVSTLLGLMDGLEGRGQIVVIGATNRVDAIDPALRRPGRFDRELVFNLPNMAARRSILGIHTRAWTPPPAAPLLDAVAARAVGYCGADLRALCAEAALRALRRRYPQIYDSSAKLAIDAGSLTVRDRDFAAAMKALVPASHRAARTYARPLPSRLATLLARPLEEAVAVLRRIFPQGLASGVLSAGPAGPEVEGVNAIALGGGEGIGRASSALVVAPASQGADGGGNESARHGDNGHATSGSESTSDDDADGGYWESDSDSGGGGGGDEDVVAAIVGAPGLNVLERATLHPRLLVCGSPGLGQAELGPALLHALEGCPVHAIDLPSLLADPGTQGGDEALASAVREACRAAPAILYIPHMELWWDSSPGILEASLQFALRDIPTTLPLLVLGTCDVPLEQVPLEYMRIFADKITLESPDEELRAAHFEPLLAAAAAVPRSAARRSGEGVDGRRRARPPPPPLPLAVEAPPPPALSAAASAAAAAAAVESRRRDDEAVLRVLRMEMRALLERLLSDKKLKPYWRPVDPAVAPDYYEIIKRPVDLSLIAANVDRGRYPTVLAMIADFDQMVRNALKYNPPHTEEGAVLIRRANAIVDVVHAWADGLTPALVERCNAIVAARVAAASAAAAAALEVASPSAAAVAECGGGTTPAGATNDNGSVAEADGAAAVAPMAAAHTVNASADAPASAAATPNGPTAMDVDPPTVSAAAGVGGPGVDPTPSPPRTAADGDACEGEATAPARLESPRARDGDAAAAASNRGGADNNASVDQVGNAELPPLPPPPHACPPTPLRWRTSVLVSWSPPTTSVSTAWRRRTCSWRPPCDGGGTSVTGRRLSHAWPRSSRRLWSSTLRRHRRRLRRRQGGHSLRWWDRGALLSLGCLGRGSGPVDE</sequence>
<feature type="compositionally biased region" description="Low complexity" evidence="6">
    <location>
        <begin position="188"/>
        <end position="206"/>
    </location>
</feature>
<dbReference type="GO" id="GO:0006337">
    <property type="term" value="P:nucleosome disassembly"/>
    <property type="evidence" value="ECO:0007669"/>
    <property type="project" value="TreeGrafter"/>
</dbReference>
<feature type="compositionally biased region" description="Low complexity" evidence="6">
    <location>
        <begin position="1544"/>
        <end position="1559"/>
    </location>
</feature>
<dbReference type="GO" id="GO:0005524">
    <property type="term" value="F:ATP binding"/>
    <property type="evidence" value="ECO:0007669"/>
    <property type="project" value="UniProtKB-KW"/>
</dbReference>
<dbReference type="PROSITE" id="PS50014">
    <property type="entry name" value="BROMODOMAIN_2"/>
    <property type="match status" value="1"/>
</dbReference>
<evidence type="ECO:0000256" key="1">
    <source>
        <dbReference type="ARBA" id="ARBA00006914"/>
    </source>
</evidence>
<reference evidence="8 9" key="1">
    <citation type="submission" date="2017-03" db="EMBL/GenBank/DDBJ databases">
        <title>WGS assembly of Porphyra umbilicalis.</title>
        <authorList>
            <person name="Brawley S.H."/>
            <person name="Blouin N.A."/>
            <person name="Ficko-Blean E."/>
            <person name="Wheeler G.L."/>
            <person name="Lohr M."/>
            <person name="Goodson H.V."/>
            <person name="Jenkins J.W."/>
            <person name="Blaby-Haas C.E."/>
            <person name="Helliwell K.E."/>
            <person name="Chan C."/>
            <person name="Marriage T."/>
            <person name="Bhattacharya D."/>
            <person name="Klein A.S."/>
            <person name="Badis Y."/>
            <person name="Brodie J."/>
            <person name="Cao Y."/>
            <person name="Collen J."/>
            <person name="Dittami S.M."/>
            <person name="Gachon C.M."/>
            <person name="Green B.R."/>
            <person name="Karpowicz S."/>
            <person name="Kim J.W."/>
            <person name="Kudahl U."/>
            <person name="Lin S."/>
            <person name="Michel G."/>
            <person name="Mittag M."/>
            <person name="Olson B.J."/>
            <person name="Pangilinan J."/>
            <person name="Peng Y."/>
            <person name="Qiu H."/>
            <person name="Shu S."/>
            <person name="Singer J.T."/>
            <person name="Smith A.G."/>
            <person name="Sprecher B.N."/>
            <person name="Wagner V."/>
            <person name="Wang W."/>
            <person name="Wang Z.-Y."/>
            <person name="Yan J."/>
            <person name="Yarish C."/>
            <person name="Zoeuner-Riek S."/>
            <person name="Zhuang Y."/>
            <person name="Zou Y."/>
            <person name="Lindquist E.A."/>
            <person name="Grimwood J."/>
            <person name="Barry K."/>
            <person name="Rokhsar D.S."/>
            <person name="Schmutz J."/>
            <person name="Stiller J.W."/>
            <person name="Grossman A.R."/>
            <person name="Prochnik S.E."/>
        </authorList>
    </citation>
    <scope>NUCLEOTIDE SEQUENCE [LARGE SCALE GENOMIC DNA]</scope>
    <source>
        <strain evidence="8">4086291</strain>
    </source>
</reference>
<evidence type="ECO:0000259" key="7">
    <source>
        <dbReference type="PROSITE" id="PS50014"/>
    </source>
</evidence>
<dbReference type="SMART" id="SM00297">
    <property type="entry name" value="BROMO"/>
    <property type="match status" value="1"/>
</dbReference>
<keyword evidence="4 5" id="KW-0103">Bromodomain</keyword>
<dbReference type="PANTHER" id="PTHR23069">
    <property type="entry name" value="AAA DOMAIN-CONTAINING"/>
    <property type="match status" value="1"/>
</dbReference>
<feature type="compositionally biased region" description="Basic residues" evidence="6">
    <location>
        <begin position="178"/>
        <end position="187"/>
    </location>
</feature>
<evidence type="ECO:0000256" key="4">
    <source>
        <dbReference type="ARBA" id="ARBA00023117"/>
    </source>
</evidence>
<dbReference type="InterPro" id="IPR036427">
    <property type="entry name" value="Bromodomain-like_sf"/>
</dbReference>
<dbReference type="InterPro" id="IPR045199">
    <property type="entry name" value="ATAD2-like"/>
</dbReference>
<dbReference type="Pfam" id="PF00004">
    <property type="entry name" value="AAA"/>
    <property type="match status" value="2"/>
</dbReference>
<dbReference type="OrthoDB" id="5421at2759"/>
<dbReference type="SMART" id="SM00382">
    <property type="entry name" value="AAA"/>
    <property type="match status" value="1"/>
</dbReference>
<feature type="compositionally biased region" description="Pro residues" evidence="6">
    <location>
        <begin position="241"/>
        <end position="250"/>
    </location>
</feature>
<feature type="compositionally biased region" description="Low complexity" evidence="6">
    <location>
        <begin position="1477"/>
        <end position="1501"/>
    </location>
</feature>
<dbReference type="Gene3D" id="1.10.8.60">
    <property type="match status" value="1"/>
</dbReference>
<feature type="compositionally biased region" description="Low complexity" evidence="6">
    <location>
        <begin position="27"/>
        <end position="49"/>
    </location>
</feature>
<feature type="compositionally biased region" description="Low complexity" evidence="6">
    <location>
        <begin position="283"/>
        <end position="296"/>
    </location>
</feature>
<dbReference type="GO" id="GO:0016887">
    <property type="term" value="F:ATP hydrolysis activity"/>
    <property type="evidence" value="ECO:0007669"/>
    <property type="project" value="InterPro"/>
</dbReference>
<keyword evidence="9" id="KW-1185">Reference proteome</keyword>
<feature type="compositionally biased region" description="Pro residues" evidence="6">
    <location>
        <begin position="1249"/>
        <end position="1261"/>
    </location>
</feature>
<dbReference type="FunFam" id="1.10.8.60:FF:000016">
    <property type="entry name" value="ATPase family AAA domain-containing protein 2B"/>
    <property type="match status" value="1"/>
</dbReference>
<dbReference type="InterPro" id="IPR001487">
    <property type="entry name" value="Bromodomain"/>
</dbReference>